<dbReference type="OrthoDB" id="4739136at2759"/>
<accession>U4LPS1</accession>
<organism evidence="3 4">
    <name type="scientific">Pyronema omphalodes (strain CBS 100304)</name>
    <name type="common">Pyronema confluens</name>
    <dbReference type="NCBI Taxonomy" id="1076935"/>
    <lineage>
        <taxon>Eukaryota</taxon>
        <taxon>Fungi</taxon>
        <taxon>Dikarya</taxon>
        <taxon>Ascomycota</taxon>
        <taxon>Pezizomycotina</taxon>
        <taxon>Pezizomycetes</taxon>
        <taxon>Pezizales</taxon>
        <taxon>Pyronemataceae</taxon>
        <taxon>Pyronema</taxon>
    </lineage>
</organism>
<feature type="domain" description="DUF7905" evidence="2">
    <location>
        <begin position="471"/>
        <end position="572"/>
    </location>
</feature>
<reference evidence="3 4" key="1">
    <citation type="journal article" date="2013" name="PLoS Genet.">
        <title>The genome and development-dependent transcriptomes of Pyronema confluens: a window into fungal evolution.</title>
        <authorList>
            <person name="Traeger S."/>
            <person name="Altegoer F."/>
            <person name="Freitag M."/>
            <person name="Gabaldon T."/>
            <person name="Kempken F."/>
            <person name="Kumar A."/>
            <person name="Marcet-Houben M."/>
            <person name="Poggeler S."/>
            <person name="Stajich J.E."/>
            <person name="Nowrousian M."/>
        </authorList>
    </citation>
    <scope>NUCLEOTIDE SEQUENCE [LARGE SCALE GENOMIC DNA]</scope>
    <source>
        <strain evidence="4">CBS 100304</strain>
        <tissue evidence="3">Vegetative mycelium</tissue>
    </source>
</reference>
<dbReference type="EMBL" id="HF936305">
    <property type="protein sequence ID" value="CCX34171.1"/>
    <property type="molecule type" value="Genomic_DNA"/>
</dbReference>
<dbReference type="Proteomes" id="UP000018144">
    <property type="component" value="Unassembled WGS sequence"/>
</dbReference>
<feature type="compositionally biased region" description="Polar residues" evidence="1">
    <location>
        <begin position="31"/>
        <end position="47"/>
    </location>
</feature>
<dbReference type="OMA" id="IMHELET"/>
<feature type="compositionally biased region" description="Polar residues" evidence="1">
    <location>
        <begin position="13"/>
        <end position="24"/>
    </location>
</feature>
<protein>
    <recommendedName>
        <fullName evidence="2">DUF7905 domain-containing protein</fullName>
    </recommendedName>
</protein>
<feature type="domain" description="DUF7905" evidence="2">
    <location>
        <begin position="609"/>
        <end position="750"/>
    </location>
</feature>
<evidence type="ECO:0000259" key="2">
    <source>
        <dbReference type="Pfam" id="PF25482"/>
    </source>
</evidence>
<evidence type="ECO:0000313" key="3">
    <source>
        <dbReference type="EMBL" id="CCX34171.1"/>
    </source>
</evidence>
<feature type="compositionally biased region" description="Low complexity" evidence="1">
    <location>
        <begin position="99"/>
        <end position="110"/>
    </location>
</feature>
<sequence length="819" mass="92057">MPSTRQPRKPRRSPSNVTPSSSQAGDHELATPSSSRASPKPSTTSTAIPKAVDYELDTPWGFGEPSKAGEAEPEVEVLSSTPPDIPKPKVRPPPGYGAPPGLRAPPGLVPNRQPNKPYRDPQVAIDRRLQLHSVDLLELGLGAGGFAEPGWLEYPSESEGGITTDIEFISPYADENGDPALVTLHQPVGIQMDNEGDVAERAGLPPNSTFALPARRHQEFDFKFFGHNFKNTHNIARKTGTHISFPTDENIGGRGLEPVLKIWGSPANILRALHDLHALSAQVQDMIDSGVSRVGGWAKVKAMTTDARQKQIDMFFMKQRIRQTYRHTPPDGRTFPAVGIFIWPTAELNPQHHLGKGFEGLDDVRQEQEVYILFNRAKNMFRILGDDREKVSLALTRLKGIFREVATMTRKPTTEVLLKPPSLELEAMRVAVAPARDLQNRQITFQVNEENTGVTAKLDGPRPTRDFMEFWKNRSEIIQKANMIFMRKCLLRGLEDVAYCRSYVRMRVYIGRMVFFSYMRTKAPDGRYGIDDFGEGVRNSRTEGEVIRSIGTTRYNIKDNDIAEQLIKNCNNHILHPKDTNIDNPLEMEPHISATFFLKLTGDDNVKSNIRLEAFMASLGIEEIVDEFHPIGPPPPGMPDQRPKVKRVTFVNTPTLTVSSLVQKTKWRYHMAATRYVFEITRYETLPINEVAANFADMVQVSYKDVKTPFDTRWGAAVYNEDWDVKLSQQSVAPLGLRGAWEPMLEKFFTPSGVGRLDSRQGRDWGDDGFDEFIGRVEEGMAMVRQAQKQCLHRKQAEEEGWPAGVSAQDWAGDEEFDE</sequence>
<dbReference type="Pfam" id="PF25482">
    <property type="entry name" value="DUF7905"/>
    <property type="match status" value="2"/>
</dbReference>
<dbReference type="AlphaFoldDB" id="U4LPS1"/>
<dbReference type="eggNOG" id="ENOG502S50B">
    <property type="taxonomic scope" value="Eukaryota"/>
</dbReference>
<feature type="compositionally biased region" description="Basic residues" evidence="1">
    <location>
        <begin position="1"/>
        <end position="12"/>
    </location>
</feature>
<gene>
    <name evidence="3" type="ORF">PCON_02671</name>
</gene>
<feature type="region of interest" description="Disordered" evidence="1">
    <location>
        <begin position="795"/>
        <end position="819"/>
    </location>
</feature>
<feature type="region of interest" description="Disordered" evidence="1">
    <location>
        <begin position="1"/>
        <end position="119"/>
    </location>
</feature>
<proteinExistence type="predicted"/>
<evidence type="ECO:0000256" key="1">
    <source>
        <dbReference type="SAM" id="MobiDB-lite"/>
    </source>
</evidence>
<dbReference type="STRING" id="1076935.U4LPS1"/>
<dbReference type="InterPro" id="IPR057227">
    <property type="entry name" value="DUF7905"/>
</dbReference>
<name>U4LPS1_PYROM</name>
<evidence type="ECO:0000313" key="4">
    <source>
        <dbReference type="Proteomes" id="UP000018144"/>
    </source>
</evidence>
<keyword evidence="4" id="KW-1185">Reference proteome</keyword>